<dbReference type="InterPro" id="IPR051598">
    <property type="entry name" value="TSUP/Inactive_protease-like"/>
</dbReference>
<evidence type="ECO:0000256" key="1">
    <source>
        <dbReference type="ARBA" id="ARBA00004141"/>
    </source>
</evidence>
<dbReference type="RefSeq" id="WP_229778275.1">
    <property type="nucleotide sequence ID" value="NZ_BMOT01000006.1"/>
</dbReference>
<feature type="transmembrane region" description="Helical" evidence="6">
    <location>
        <begin position="205"/>
        <end position="235"/>
    </location>
</feature>
<feature type="transmembrane region" description="Helical" evidence="6">
    <location>
        <begin position="300"/>
        <end position="318"/>
    </location>
</feature>
<sequence>MNPLIGLIEFHLTGHLSGYMQLKRRLPKMHPIIFITAIILVGLWLQWAWRTPDIDQLFFSHSRFLLLGICGAIFANATGAGGGVIFIPAFSALGFSPSEAISTSFLIQCFGMTAGSMTWCHYYLKQHHQDDSWQGFVIMVACCALFSIAGLWTSQFASLSAPVSLHVSFSIFSIILGAIIILNSRKNTRDKPLTSFKHSPINDCIMLSGLSFVGGIITAWLSVGVGEIVVIYLMLRGYCTKLAIATGVVVSAITVWSATPITLSTDSAANFEVLLFAGPGALLGGLIAKRIALFFSVIKLKIFFALWIMLTGLVMIIVA</sequence>
<reference evidence="7 8" key="1">
    <citation type="submission" date="2022-01" db="EMBL/GenBank/DDBJ databases">
        <title>Whole genome-based taxonomy of the Shewanellaceae.</title>
        <authorList>
            <person name="Martin-Rodriguez A.J."/>
        </authorList>
    </citation>
    <scope>NUCLEOTIDE SEQUENCE [LARGE SCALE GENOMIC DNA]</scope>
    <source>
        <strain evidence="7 8">JCM 17801</strain>
    </source>
</reference>
<name>A0ABT0L021_9GAMM</name>
<feature type="transmembrane region" description="Helical" evidence="6">
    <location>
        <begin position="64"/>
        <end position="93"/>
    </location>
</feature>
<evidence type="ECO:0000256" key="2">
    <source>
        <dbReference type="ARBA" id="ARBA00009142"/>
    </source>
</evidence>
<dbReference type="Proteomes" id="UP001203212">
    <property type="component" value="Unassembled WGS sequence"/>
</dbReference>
<feature type="transmembrane region" description="Helical" evidence="6">
    <location>
        <begin position="29"/>
        <end position="49"/>
    </location>
</feature>
<evidence type="ECO:0000313" key="7">
    <source>
        <dbReference type="EMBL" id="MCL1117072.1"/>
    </source>
</evidence>
<comment type="caution">
    <text evidence="7">The sequence shown here is derived from an EMBL/GenBank/DDBJ whole genome shotgun (WGS) entry which is preliminary data.</text>
</comment>
<feature type="transmembrane region" description="Helical" evidence="6">
    <location>
        <begin position="165"/>
        <end position="185"/>
    </location>
</feature>
<dbReference type="Pfam" id="PF01925">
    <property type="entry name" value="TauE"/>
    <property type="match status" value="1"/>
</dbReference>
<comment type="subcellular location">
    <subcellularLocation>
        <location evidence="6">Cell membrane</location>
        <topology evidence="6">Multi-pass membrane protein</topology>
    </subcellularLocation>
    <subcellularLocation>
        <location evidence="1">Membrane</location>
        <topology evidence="1">Multi-pass membrane protein</topology>
    </subcellularLocation>
</comment>
<organism evidence="7 8">
    <name type="scientific">Shewanella aestuarii</name>
    <dbReference type="NCBI Taxonomy" id="1028752"/>
    <lineage>
        <taxon>Bacteria</taxon>
        <taxon>Pseudomonadati</taxon>
        <taxon>Pseudomonadota</taxon>
        <taxon>Gammaproteobacteria</taxon>
        <taxon>Alteromonadales</taxon>
        <taxon>Shewanellaceae</taxon>
        <taxon>Shewanella</taxon>
    </lineage>
</organism>
<dbReference type="EMBL" id="JAKILK010000002">
    <property type="protein sequence ID" value="MCL1117072.1"/>
    <property type="molecule type" value="Genomic_DNA"/>
</dbReference>
<protein>
    <recommendedName>
        <fullName evidence="6">Probable membrane transporter protein</fullName>
    </recommendedName>
</protein>
<keyword evidence="4 6" id="KW-1133">Transmembrane helix</keyword>
<evidence type="ECO:0000313" key="8">
    <source>
        <dbReference type="Proteomes" id="UP001203212"/>
    </source>
</evidence>
<keyword evidence="8" id="KW-1185">Reference proteome</keyword>
<proteinExistence type="inferred from homology"/>
<dbReference type="PANTHER" id="PTHR43701">
    <property type="entry name" value="MEMBRANE TRANSPORTER PROTEIN MJ0441-RELATED"/>
    <property type="match status" value="1"/>
</dbReference>
<evidence type="ECO:0000256" key="5">
    <source>
        <dbReference type="ARBA" id="ARBA00023136"/>
    </source>
</evidence>
<evidence type="ECO:0000256" key="6">
    <source>
        <dbReference type="RuleBase" id="RU363041"/>
    </source>
</evidence>
<feature type="transmembrane region" description="Helical" evidence="6">
    <location>
        <begin position="242"/>
        <end position="263"/>
    </location>
</feature>
<dbReference type="PANTHER" id="PTHR43701:SF2">
    <property type="entry name" value="MEMBRANE TRANSPORTER PROTEIN YJNA-RELATED"/>
    <property type="match status" value="1"/>
</dbReference>
<keyword evidence="6" id="KW-1003">Cell membrane</keyword>
<gene>
    <name evidence="7" type="ORF">L2689_07365</name>
</gene>
<feature type="transmembrane region" description="Helical" evidence="6">
    <location>
        <begin position="269"/>
        <end position="288"/>
    </location>
</feature>
<keyword evidence="5 6" id="KW-0472">Membrane</keyword>
<comment type="similarity">
    <text evidence="2 6">Belongs to the 4-toluene sulfonate uptake permease (TSUP) (TC 2.A.102) family.</text>
</comment>
<evidence type="ECO:0000256" key="3">
    <source>
        <dbReference type="ARBA" id="ARBA00022692"/>
    </source>
</evidence>
<accession>A0ABT0L021</accession>
<feature type="transmembrane region" description="Helical" evidence="6">
    <location>
        <begin position="136"/>
        <end position="153"/>
    </location>
</feature>
<evidence type="ECO:0000256" key="4">
    <source>
        <dbReference type="ARBA" id="ARBA00022989"/>
    </source>
</evidence>
<keyword evidence="3 6" id="KW-0812">Transmembrane</keyword>
<dbReference type="InterPro" id="IPR002781">
    <property type="entry name" value="TM_pro_TauE-like"/>
</dbReference>